<dbReference type="InterPro" id="IPR011705">
    <property type="entry name" value="BACK"/>
</dbReference>
<evidence type="ECO:0000256" key="3">
    <source>
        <dbReference type="ARBA" id="ARBA00022441"/>
    </source>
</evidence>
<feature type="domain" description="BTB" evidence="8">
    <location>
        <begin position="42"/>
        <end position="105"/>
    </location>
</feature>
<dbReference type="Gene3D" id="1.25.40.420">
    <property type="match status" value="1"/>
</dbReference>
<dbReference type="SUPFAM" id="SSF117281">
    <property type="entry name" value="Kelch motif"/>
    <property type="match status" value="1"/>
</dbReference>
<dbReference type="Gene3D" id="3.30.710.10">
    <property type="entry name" value="Potassium Channel Kv1.1, Chain A"/>
    <property type="match status" value="1"/>
</dbReference>
<dbReference type="InterPro" id="IPR006652">
    <property type="entry name" value="Kelch_1"/>
</dbReference>
<dbReference type="GeneID" id="100168527"/>
<dbReference type="SUPFAM" id="SSF54695">
    <property type="entry name" value="POZ domain"/>
    <property type="match status" value="1"/>
</dbReference>
<evidence type="ECO:0000313" key="9">
    <source>
        <dbReference type="EnsemblMetazoa" id="XP_016660240.1"/>
    </source>
</evidence>
<reference evidence="9" key="2">
    <citation type="submission" date="2022-06" db="UniProtKB">
        <authorList>
            <consortium name="EnsemblMetazoa"/>
        </authorList>
    </citation>
    <scope>IDENTIFICATION</scope>
</reference>
<name>A0A8R2D405_ACYPI</name>
<dbReference type="PANTHER" id="PTHR24412">
    <property type="entry name" value="KELCH PROTEIN"/>
    <property type="match status" value="1"/>
</dbReference>
<keyword evidence="3" id="KW-0880">Kelch repeat</keyword>
<evidence type="ECO:0000256" key="5">
    <source>
        <dbReference type="ARBA" id="ARBA00022786"/>
    </source>
</evidence>
<dbReference type="Gene3D" id="2.120.10.80">
    <property type="entry name" value="Kelch-type beta propeller"/>
    <property type="match status" value="1"/>
</dbReference>
<dbReference type="RefSeq" id="XP_016660240.1">
    <property type="nucleotide sequence ID" value="XM_016804751.2"/>
</dbReference>
<dbReference type="OrthoDB" id="6604492at2759"/>
<keyword evidence="10" id="KW-1185">Reference proteome</keyword>
<proteinExistence type="predicted"/>
<comment type="pathway">
    <text evidence="1">Protein modification; protein ubiquitination.</text>
</comment>
<dbReference type="PANTHER" id="PTHR24412:SF466">
    <property type="entry name" value="RING CANAL KELCH PROTEIN"/>
    <property type="match status" value="1"/>
</dbReference>
<dbReference type="AlphaFoldDB" id="A0A8R2D405"/>
<dbReference type="Proteomes" id="UP000007819">
    <property type="component" value="Unassembled WGS sequence"/>
</dbReference>
<dbReference type="InterPro" id="IPR015915">
    <property type="entry name" value="Kelch-typ_b-propeller"/>
</dbReference>
<dbReference type="KEGG" id="api:100168527"/>
<evidence type="ECO:0000313" key="10">
    <source>
        <dbReference type="Proteomes" id="UP000007819"/>
    </source>
</evidence>
<sequence>MLDMSVNEMDVSLESNASESTNFRNSHHSVRILEKLQSLRKLETDDGTIVFGHKNILVAASPYFCSMFSTFNESDKDLVNMREFDSDVLQLLVDYIYTGEIMVTSENVQVLLPAANILQLDYVKSACAKYLKTQLDPSNCIGIKAFADLHNCTKLMSSSEAFIHKQFLEVVKCDEFLYLSVEKVIQLISCDDLAVPFEEKLFECVINWVKYDLNSRKDFLPELMEHIRLPLIASKPDILKNVVEEPLLKNNPKCNKFVLEALHFYLQKSTQHFTISHSVRYKPRQFGSLNKVILMFYWSDTLPKCYTEWYDPANNIRRSAPEINDCRRKAGIGVIRNQFVFVMGGVNSSSSKSVSMLDVSSPSPYWIPMVNMLVSRAYLGVGVLDDYIYAVGGFDGFVPVNNAEVFDISTQKWRMIASMTTNRSLFGIGVLNGCLYAVGGFDGYDSLKSVESYEPSIDTWTPVGELSVCRDSFSIGVMDGVMYVIGGIDGSENLKSVEAYKPSDGVWYFIADMHLCRKNSGVVTLDGLLYVIGGESEESVVNTMEVYNPKTNTWSMGTLSRNDNDVINAKVYSGVVINRPPHFITD</sequence>
<dbReference type="Pfam" id="PF00651">
    <property type="entry name" value="BTB"/>
    <property type="match status" value="1"/>
</dbReference>
<keyword evidence="4" id="KW-0677">Repeat</keyword>
<evidence type="ECO:0000256" key="7">
    <source>
        <dbReference type="ARBA" id="ARBA00043912"/>
    </source>
</evidence>
<accession>A0A8R2D405</accession>
<comment type="function">
    <text evidence="7">Probable substrate-specific adapter of an E3 ubiquitin-protein ligase complex which mediates the ubiquitination and subsequent proteasomal degradation of target proteins. May have a role in synapse differentiation and growth.</text>
</comment>
<evidence type="ECO:0000256" key="2">
    <source>
        <dbReference type="ARBA" id="ARBA00013699"/>
    </source>
</evidence>
<dbReference type="GO" id="GO:0003779">
    <property type="term" value="F:actin binding"/>
    <property type="evidence" value="ECO:0007669"/>
    <property type="project" value="UniProtKB-KW"/>
</dbReference>
<dbReference type="SMART" id="SM00612">
    <property type="entry name" value="Kelch"/>
    <property type="match status" value="6"/>
</dbReference>
<evidence type="ECO:0000256" key="4">
    <source>
        <dbReference type="ARBA" id="ARBA00022737"/>
    </source>
</evidence>
<protein>
    <recommendedName>
        <fullName evidence="2">Kelch-like protein diablo</fullName>
    </recommendedName>
</protein>
<dbReference type="SMART" id="SM00225">
    <property type="entry name" value="BTB"/>
    <property type="match status" value="1"/>
</dbReference>
<dbReference type="SMART" id="SM00875">
    <property type="entry name" value="BACK"/>
    <property type="match status" value="1"/>
</dbReference>
<dbReference type="PROSITE" id="PS50097">
    <property type="entry name" value="BTB"/>
    <property type="match status" value="1"/>
</dbReference>
<reference evidence="10" key="1">
    <citation type="submission" date="2010-06" db="EMBL/GenBank/DDBJ databases">
        <authorList>
            <person name="Jiang H."/>
            <person name="Abraham K."/>
            <person name="Ali S."/>
            <person name="Alsbrooks S.L."/>
            <person name="Anim B.N."/>
            <person name="Anosike U.S."/>
            <person name="Attaway T."/>
            <person name="Bandaranaike D.P."/>
            <person name="Battles P.K."/>
            <person name="Bell S.N."/>
            <person name="Bell A.V."/>
            <person name="Beltran B."/>
            <person name="Bickham C."/>
            <person name="Bustamante Y."/>
            <person name="Caleb T."/>
            <person name="Canada A."/>
            <person name="Cardenas V."/>
            <person name="Carter K."/>
            <person name="Chacko J."/>
            <person name="Chandrabose M.N."/>
            <person name="Chavez D."/>
            <person name="Chavez A."/>
            <person name="Chen L."/>
            <person name="Chu H.-S."/>
            <person name="Claassen K.J."/>
            <person name="Cockrell R."/>
            <person name="Collins M."/>
            <person name="Cooper J.A."/>
            <person name="Cree A."/>
            <person name="Curry S.M."/>
            <person name="Da Y."/>
            <person name="Dao M.D."/>
            <person name="Das B."/>
            <person name="Davila M.-L."/>
            <person name="Davy-Carroll L."/>
            <person name="Denson S."/>
            <person name="Dinh H."/>
            <person name="Ebong V.E."/>
            <person name="Edwards J.R."/>
            <person name="Egan A."/>
            <person name="El-Daye J."/>
            <person name="Escobedo L."/>
            <person name="Fernandez S."/>
            <person name="Fernando P.R."/>
            <person name="Flagg N."/>
            <person name="Forbes L.D."/>
            <person name="Fowler R.G."/>
            <person name="Fu Q."/>
            <person name="Gabisi R.A."/>
            <person name="Ganer J."/>
            <person name="Garbino Pronczuk A."/>
            <person name="Garcia R.M."/>
            <person name="Garner T."/>
            <person name="Garrett T.E."/>
            <person name="Gonzalez D.A."/>
            <person name="Hamid H."/>
            <person name="Hawkins E.S."/>
            <person name="Hirani K."/>
            <person name="Hogues M.E."/>
            <person name="Hollins B."/>
            <person name="Hsiao C.-H."/>
            <person name="Jabil R."/>
            <person name="James M.L."/>
            <person name="Jhangiani S.N."/>
            <person name="Johnson B."/>
            <person name="Johnson Q."/>
            <person name="Joshi V."/>
            <person name="Kalu J.B."/>
            <person name="Kam C."/>
            <person name="Kashfia A."/>
            <person name="Keebler J."/>
            <person name="Kisamo H."/>
            <person name="Kovar C.L."/>
            <person name="Lago L.A."/>
            <person name="Lai C.-Y."/>
            <person name="Laidlaw J."/>
            <person name="Lara F."/>
            <person name="Le T.-K."/>
            <person name="Lee S.L."/>
            <person name="Legall F.H."/>
            <person name="Lemon S.J."/>
            <person name="Lewis L.R."/>
            <person name="Li B."/>
            <person name="Liu Y."/>
            <person name="Liu Y.-S."/>
            <person name="Lopez J."/>
            <person name="Lozado R.J."/>
            <person name="Lu J."/>
            <person name="Madu R.C."/>
            <person name="Maheshwari M."/>
            <person name="Maheshwari R."/>
            <person name="Malloy K."/>
            <person name="Martinez E."/>
            <person name="Mathew T."/>
            <person name="Mercado I.C."/>
            <person name="Mercado C."/>
            <person name="Meyer B."/>
            <person name="Montgomery K."/>
            <person name="Morgan M.B."/>
            <person name="Munidasa M."/>
            <person name="Nazareth L.V."/>
            <person name="Nelson J."/>
            <person name="Ng B.M."/>
            <person name="Nguyen N.B."/>
            <person name="Nguyen P.Q."/>
            <person name="Nguyen T."/>
            <person name="Obregon M."/>
            <person name="Okwuonu G.O."/>
            <person name="Onwere C.G."/>
            <person name="Orozco G."/>
            <person name="Parra A."/>
            <person name="Patel S."/>
            <person name="Patil S."/>
            <person name="Perez A."/>
            <person name="Perez Y."/>
            <person name="Pham C."/>
            <person name="Primus E.L."/>
            <person name="Pu L.-L."/>
            <person name="Puazo M."/>
            <person name="Qin X."/>
            <person name="Quiroz J.B."/>
            <person name="Reese J."/>
            <person name="Richards S."/>
            <person name="Rives C.M."/>
            <person name="Robberts R."/>
            <person name="Ruiz S.J."/>
            <person name="Ruiz M.J."/>
            <person name="Santibanez J."/>
            <person name="Schneider B.W."/>
            <person name="Sisson I."/>
            <person name="Smith M."/>
            <person name="Sodergren E."/>
            <person name="Song X.-Z."/>
            <person name="Song B.B."/>
            <person name="Summersgill H."/>
            <person name="Thelus R."/>
            <person name="Thornton R.D."/>
            <person name="Trejos Z.Y."/>
            <person name="Usmani K."/>
            <person name="Vattathil S."/>
            <person name="Villasana D."/>
            <person name="Walker D.L."/>
            <person name="Wang S."/>
            <person name="Wang K."/>
            <person name="White C.S."/>
            <person name="Williams A.C."/>
            <person name="Williamson J."/>
            <person name="Wilson K."/>
            <person name="Woghiren I.O."/>
            <person name="Woodworth J.R."/>
            <person name="Worley K.C."/>
            <person name="Wright R.A."/>
            <person name="Wu W."/>
            <person name="Young L."/>
            <person name="Zhang L."/>
            <person name="Zhang J."/>
            <person name="Zhu Y."/>
            <person name="Muzny D.M."/>
            <person name="Weinstock G."/>
            <person name="Gibbs R.A."/>
        </authorList>
    </citation>
    <scope>NUCLEOTIDE SEQUENCE [LARGE SCALE GENOMIC DNA]</scope>
    <source>
        <strain evidence="10">LSR1</strain>
    </source>
</reference>
<evidence type="ECO:0000256" key="6">
    <source>
        <dbReference type="ARBA" id="ARBA00023203"/>
    </source>
</evidence>
<dbReference type="InterPro" id="IPR000210">
    <property type="entry name" value="BTB/POZ_dom"/>
</dbReference>
<dbReference type="Pfam" id="PF07707">
    <property type="entry name" value="BACK"/>
    <property type="match status" value="1"/>
</dbReference>
<dbReference type="PIRSF" id="PIRSF037037">
    <property type="entry name" value="Kelch-like_protein_gigaxonin"/>
    <property type="match status" value="1"/>
</dbReference>
<evidence type="ECO:0000259" key="8">
    <source>
        <dbReference type="PROSITE" id="PS50097"/>
    </source>
</evidence>
<keyword evidence="6" id="KW-0009">Actin-binding</keyword>
<organism evidence="9 10">
    <name type="scientific">Acyrthosiphon pisum</name>
    <name type="common">Pea aphid</name>
    <dbReference type="NCBI Taxonomy" id="7029"/>
    <lineage>
        <taxon>Eukaryota</taxon>
        <taxon>Metazoa</taxon>
        <taxon>Ecdysozoa</taxon>
        <taxon>Arthropoda</taxon>
        <taxon>Hexapoda</taxon>
        <taxon>Insecta</taxon>
        <taxon>Pterygota</taxon>
        <taxon>Neoptera</taxon>
        <taxon>Paraneoptera</taxon>
        <taxon>Hemiptera</taxon>
        <taxon>Sternorrhyncha</taxon>
        <taxon>Aphidomorpha</taxon>
        <taxon>Aphidoidea</taxon>
        <taxon>Aphididae</taxon>
        <taxon>Macrosiphini</taxon>
        <taxon>Acyrthosiphon</taxon>
    </lineage>
</organism>
<dbReference type="Pfam" id="PF01344">
    <property type="entry name" value="Kelch_1"/>
    <property type="match status" value="4"/>
</dbReference>
<dbReference type="FunFam" id="1.25.40.420:FF:000001">
    <property type="entry name" value="Kelch-like family member 12"/>
    <property type="match status" value="1"/>
</dbReference>
<dbReference type="InterPro" id="IPR017096">
    <property type="entry name" value="BTB-kelch_protein"/>
</dbReference>
<keyword evidence="5" id="KW-0833">Ubl conjugation pathway</keyword>
<evidence type="ECO:0000256" key="1">
    <source>
        <dbReference type="ARBA" id="ARBA00004906"/>
    </source>
</evidence>
<dbReference type="EnsemblMetazoa" id="XM_016804751.2">
    <property type="protein sequence ID" value="XP_016660240.1"/>
    <property type="gene ID" value="LOC100168527"/>
</dbReference>
<dbReference type="InterPro" id="IPR011333">
    <property type="entry name" value="SKP1/BTB/POZ_sf"/>
</dbReference>